<name>W7AF89_9APIC</name>
<dbReference type="RefSeq" id="XP_008819457.1">
    <property type="nucleotide sequence ID" value="XM_008821235.1"/>
</dbReference>
<feature type="compositionally biased region" description="Basic and acidic residues" evidence="1">
    <location>
        <begin position="443"/>
        <end position="455"/>
    </location>
</feature>
<feature type="compositionally biased region" description="Basic and acidic residues" evidence="1">
    <location>
        <begin position="299"/>
        <end position="314"/>
    </location>
</feature>
<gene>
    <name evidence="2" type="ORF">C922_05664</name>
</gene>
<feature type="non-terminal residue" evidence="2">
    <location>
        <position position="476"/>
    </location>
</feature>
<dbReference type="Proteomes" id="UP000030640">
    <property type="component" value="Unassembled WGS sequence"/>
</dbReference>
<evidence type="ECO:0000313" key="2">
    <source>
        <dbReference type="EMBL" id="EUD63956.1"/>
    </source>
</evidence>
<dbReference type="VEuPathDB" id="PlasmoDB:C922_05664"/>
<dbReference type="GeneID" id="20040938"/>
<keyword evidence="3" id="KW-1185">Reference proteome</keyword>
<proteinExistence type="predicted"/>
<feature type="region of interest" description="Disordered" evidence="1">
    <location>
        <begin position="287"/>
        <end position="457"/>
    </location>
</feature>
<sequence length="476" mass="53216">MGLAKNVNWNLHDWGTTKNNWGYATRPETKCTRNSTGQYCYGELMKQDTPKWDGLIEWLKAEISTSASSKWSRDFDPDVETNLKWNDKSPLNWGQLLHTIIKQIQTDLVADNSSKSKALLWSRGDWYTVLNQGGCLDDPWNRSDVGRALLITIVCLFTGMTSSATEEGVKYPGRDKLCGDVDQALVGDKQTWKQLLGNHEQLSQEKKYNCREQGKSRGCESASMSLVLTVYRSLASLCENCGPYSIARWVNTTSEDQVNKGEWYCEVSNRVILCDKAAAKEWRVNDLRMGPITPNPMKAQDKEAKEQDPGDRRGTPLATSGVQSSTTFVLAVKSPTTGSGNSEQDKQQTGEPNEHDRNASYEKNKHTSKSFKGAGETGESRMIEQASSQDQRVPTRRGPREGSEITDSGNRSEEPGSNNLGSNSEDSTKKQDLSRLLTPEESNSTKEKAGEEKGGKGSIFQSFLFRNRAELRFRFQ</sequence>
<feature type="compositionally biased region" description="Polar residues" evidence="1">
    <location>
        <begin position="317"/>
        <end position="342"/>
    </location>
</feature>
<protein>
    <submittedName>
        <fullName evidence="2">Uncharacterized protein</fullName>
    </submittedName>
</protein>
<feature type="compositionally biased region" description="Basic and acidic residues" evidence="1">
    <location>
        <begin position="343"/>
        <end position="365"/>
    </location>
</feature>
<accession>W7AF89</accession>
<organism evidence="2 3">
    <name type="scientific">Plasmodium inui San Antonio 1</name>
    <dbReference type="NCBI Taxonomy" id="1237626"/>
    <lineage>
        <taxon>Eukaryota</taxon>
        <taxon>Sar</taxon>
        <taxon>Alveolata</taxon>
        <taxon>Apicomplexa</taxon>
        <taxon>Aconoidasida</taxon>
        <taxon>Haemosporida</taxon>
        <taxon>Plasmodiidae</taxon>
        <taxon>Plasmodium</taxon>
        <taxon>Plasmodium (Plasmodium)</taxon>
    </lineage>
</organism>
<reference evidence="2 3" key="1">
    <citation type="submission" date="2013-02" db="EMBL/GenBank/DDBJ databases">
        <title>The Genome Sequence of Plasmodium inui San Antonio 1.</title>
        <authorList>
            <consortium name="The Broad Institute Genome Sequencing Platform"/>
            <consortium name="The Broad Institute Genome Sequencing Center for Infectious Disease"/>
            <person name="Neafsey D."/>
            <person name="Cheeseman I."/>
            <person name="Volkman S."/>
            <person name="Adams J."/>
            <person name="Walker B."/>
            <person name="Young S.K."/>
            <person name="Zeng Q."/>
            <person name="Gargeya S."/>
            <person name="Fitzgerald M."/>
            <person name="Haas B."/>
            <person name="Abouelleil A."/>
            <person name="Alvarado L."/>
            <person name="Arachchi H.M."/>
            <person name="Berlin A.M."/>
            <person name="Chapman S.B."/>
            <person name="Dewar J."/>
            <person name="Goldberg J."/>
            <person name="Griggs A."/>
            <person name="Gujja S."/>
            <person name="Hansen M."/>
            <person name="Howarth C."/>
            <person name="Imamovic A."/>
            <person name="Larimer J."/>
            <person name="McCowan C."/>
            <person name="Murphy C."/>
            <person name="Neiman D."/>
            <person name="Pearson M."/>
            <person name="Priest M."/>
            <person name="Roberts A."/>
            <person name="Saif S."/>
            <person name="Shea T."/>
            <person name="Sisk P."/>
            <person name="Sykes S."/>
            <person name="Wortman J."/>
            <person name="Nusbaum C."/>
            <person name="Birren B."/>
        </authorList>
    </citation>
    <scope>NUCLEOTIDE SEQUENCE [LARGE SCALE GENOMIC DNA]</scope>
    <source>
        <strain evidence="2 3">San Antonio 1</strain>
    </source>
</reference>
<dbReference type="AlphaFoldDB" id="W7AF89"/>
<evidence type="ECO:0000313" key="3">
    <source>
        <dbReference type="Proteomes" id="UP000030640"/>
    </source>
</evidence>
<dbReference type="EMBL" id="KI965586">
    <property type="protein sequence ID" value="EUD63956.1"/>
    <property type="molecule type" value="Genomic_DNA"/>
</dbReference>
<evidence type="ECO:0000256" key="1">
    <source>
        <dbReference type="SAM" id="MobiDB-lite"/>
    </source>
</evidence>
<feature type="compositionally biased region" description="Polar residues" evidence="1">
    <location>
        <begin position="405"/>
        <end position="425"/>
    </location>
</feature>